<comment type="caution">
    <text evidence="2">The sequence shown here is derived from an EMBL/GenBank/DDBJ whole genome shotgun (WGS) entry which is preliminary data.</text>
</comment>
<dbReference type="EMBL" id="BSFN01000001">
    <property type="protein sequence ID" value="GLK87544.1"/>
    <property type="molecule type" value="Genomic_DNA"/>
</dbReference>
<name>A0A9W6K4W1_9PSED</name>
<sequence length="74" mass="8222">MTVHEIALAPEFTERHLKVAANYSAPNKGDSQYALPKKTPWIQLKGQWLQKAGFEVDDTVKVRVIKGCLVITAA</sequence>
<reference evidence="2" key="2">
    <citation type="submission" date="2023-01" db="EMBL/GenBank/DDBJ databases">
        <authorList>
            <person name="Sun Q."/>
            <person name="Evtushenko L."/>
        </authorList>
    </citation>
    <scope>NUCLEOTIDE SEQUENCE</scope>
    <source>
        <strain evidence="2">VKM B-2935</strain>
    </source>
</reference>
<proteinExistence type="predicted"/>
<keyword evidence="3" id="KW-1185">Reference proteome</keyword>
<evidence type="ECO:0000259" key="1">
    <source>
        <dbReference type="Pfam" id="PF08845"/>
    </source>
</evidence>
<dbReference type="InterPro" id="IPR014944">
    <property type="entry name" value="Toxin_SymE-like"/>
</dbReference>
<dbReference type="Proteomes" id="UP001143328">
    <property type="component" value="Unassembled WGS sequence"/>
</dbReference>
<dbReference type="GO" id="GO:0016788">
    <property type="term" value="F:hydrolase activity, acting on ester bonds"/>
    <property type="evidence" value="ECO:0007669"/>
    <property type="project" value="InterPro"/>
</dbReference>
<reference evidence="2" key="1">
    <citation type="journal article" date="2014" name="Int. J. Syst. Evol. Microbiol.">
        <title>Complete genome sequence of Corynebacterium casei LMG S-19264T (=DSM 44701T), isolated from a smear-ripened cheese.</title>
        <authorList>
            <consortium name="US DOE Joint Genome Institute (JGI-PGF)"/>
            <person name="Walter F."/>
            <person name="Albersmeier A."/>
            <person name="Kalinowski J."/>
            <person name="Ruckert C."/>
        </authorList>
    </citation>
    <scope>NUCLEOTIDE SEQUENCE</scope>
    <source>
        <strain evidence="2">VKM B-2935</strain>
    </source>
</reference>
<feature type="domain" description="Toxin SymE-like" evidence="1">
    <location>
        <begin position="14"/>
        <end position="73"/>
    </location>
</feature>
<gene>
    <name evidence="2" type="ORF">GCM10017655_06060</name>
</gene>
<dbReference type="RefSeq" id="WP_271193787.1">
    <property type="nucleotide sequence ID" value="NZ_BSFN01000001.1"/>
</dbReference>
<evidence type="ECO:0000313" key="2">
    <source>
        <dbReference type="EMBL" id="GLK87544.1"/>
    </source>
</evidence>
<protein>
    <recommendedName>
        <fullName evidence="1">Toxin SymE-like domain-containing protein</fullName>
    </recommendedName>
</protein>
<organism evidence="2 3">
    <name type="scientific">Pseudomonas turukhanskensis</name>
    <dbReference type="NCBI Taxonomy" id="1806536"/>
    <lineage>
        <taxon>Bacteria</taxon>
        <taxon>Pseudomonadati</taxon>
        <taxon>Pseudomonadota</taxon>
        <taxon>Gammaproteobacteria</taxon>
        <taxon>Pseudomonadales</taxon>
        <taxon>Pseudomonadaceae</taxon>
        <taxon>Pseudomonas</taxon>
    </lineage>
</organism>
<dbReference type="AlphaFoldDB" id="A0A9W6K4W1"/>
<dbReference type="Pfam" id="PF08845">
    <property type="entry name" value="SymE_toxin"/>
    <property type="match status" value="1"/>
</dbReference>
<accession>A0A9W6K4W1</accession>
<evidence type="ECO:0000313" key="3">
    <source>
        <dbReference type="Proteomes" id="UP001143328"/>
    </source>
</evidence>
<dbReference type="GO" id="GO:0003723">
    <property type="term" value="F:RNA binding"/>
    <property type="evidence" value="ECO:0007669"/>
    <property type="project" value="InterPro"/>
</dbReference>
<dbReference type="GO" id="GO:0016070">
    <property type="term" value="P:RNA metabolic process"/>
    <property type="evidence" value="ECO:0007669"/>
    <property type="project" value="InterPro"/>
</dbReference>
<dbReference type="GO" id="GO:0005737">
    <property type="term" value="C:cytoplasm"/>
    <property type="evidence" value="ECO:0007669"/>
    <property type="project" value="InterPro"/>
</dbReference>